<feature type="compositionally biased region" description="Basic and acidic residues" evidence="1">
    <location>
        <begin position="1"/>
        <end position="14"/>
    </location>
</feature>
<reference evidence="2 3" key="1">
    <citation type="journal article" date="2011" name="Nat. Biotechnol.">
        <title>Comparative genomic analysis of the thermophilic biomass-degrading fungi Myceliophthora thermophila and Thielavia terrestris.</title>
        <authorList>
            <person name="Berka R.M."/>
            <person name="Grigoriev I.V."/>
            <person name="Otillar R."/>
            <person name="Salamov A."/>
            <person name="Grimwood J."/>
            <person name="Reid I."/>
            <person name="Ishmael N."/>
            <person name="John T."/>
            <person name="Darmond C."/>
            <person name="Moisan M.-C."/>
            <person name="Henrissat B."/>
            <person name="Coutinho P.M."/>
            <person name="Lombard V."/>
            <person name="Natvig D.O."/>
            <person name="Lindquist E."/>
            <person name="Schmutz J."/>
            <person name="Lucas S."/>
            <person name="Harris P."/>
            <person name="Powlowski J."/>
            <person name="Bellemare A."/>
            <person name="Taylor D."/>
            <person name="Butler G."/>
            <person name="de Vries R.P."/>
            <person name="Allijn I.E."/>
            <person name="van den Brink J."/>
            <person name="Ushinsky S."/>
            <person name="Storms R."/>
            <person name="Powell A.J."/>
            <person name="Paulsen I.T."/>
            <person name="Elbourne L.D.H."/>
            <person name="Baker S.E."/>
            <person name="Magnuson J."/>
            <person name="LaBoissiere S."/>
            <person name="Clutterbuck A.J."/>
            <person name="Martinez D."/>
            <person name="Wogulis M."/>
            <person name="de Leon A.L."/>
            <person name="Rey M.W."/>
            <person name="Tsang A."/>
        </authorList>
    </citation>
    <scope>NUCLEOTIDE SEQUENCE [LARGE SCALE GENOMIC DNA]</scope>
    <source>
        <strain evidence="3">ATCC 42464 / BCRC 31852 / DSM 1799</strain>
    </source>
</reference>
<dbReference type="KEGG" id="mtm:MYCTH_2312643"/>
<protein>
    <submittedName>
        <fullName evidence="2">Uncharacterized protein</fullName>
    </submittedName>
</protein>
<proteinExistence type="predicted"/>
<name>G2QN24_THET4</name>
<dbReference type="AlphaFoldDB" id="G2QN24"/>
<dbReference type="VEuPathDB" id="FungiDB:MYCTH_2312643"/>
<organism evidence="2 3">
    <name type="scientific">Thermothelomyces thermophilus (strain ATCC 42464 / BCRC 31852 / DSM 1799)</name>
    <name type="common">Sporotrichum thermophile</name>
    <dbReference type="NCBI Taxonomy" id="573729"/>
    <lineage>
        <taxon>Eukaryota</taxon>
        <taxon>Fungi</taxon>
        <taxon>Dikarya</taxon>
        <taxon>Ascomycota</taxon>
        <taxon>Pezizomycotina</taxon>
        <taxon>Sordariomycetes</taxon>
        <taxon>Sordariomycetidae</taxon>
        <taxon>Sordariales</taxon>
        <taxon>Chaetomiaceae</taxon>
        <taxon>Thermothelomyces</taxon>
    </lineage>
</organism>
<keyword evidence="3" id="KW-1185">Reference proteome</keyword>
<dbReference type="HOGENOM" id="CLU_2544195_0_0_1"/>
<dbReference type="GeneID" id="11509615"/>
<dbReference type="RefSeq" id="XP_003667142.1">
    <property type="nucleotide sequence ID" value="XM_003667094.1"/>
</dbReference>
<dbReference type="InParanoid" id="G2QN24"/>
<evidence type="ECO:0000313" key="3">
    <source>
        <dbReference type="Proteomes" id="UP000007322"/>
    </source>
</evidence>
<feature type="region of interest" description="Disordered" evidence="1">
    <location>
        <begin position="1"/>
        <end position="56"/>
    </location>
</feature>
<accession>G2QN24</accession>
<dbReference type="EMBL" id="CP003008">
    <property type="protein sequence ID" value="AEO61897.1"/>
    <property type="molecule type" value="Genomic_DNA"/>
</dbReference>
<evidence type="ECO:0000256" key="1">
    <source>
        <dbReference type="SAM" id="MobiDB-lite"/>
    </source>
</evidence>
<sequence length="83" mass="9476">MRQGKEQGTERVCELSHSTASSVQRDHLRHSLSNSNPRAPGASKNPTSPSRQKSRFRLAFDRGLRLHYARRKKTCDLCIRVSK</sequence>
<evidence type="ECO:0000313" key="2">
    <source>
        <dbReference type="EMBL" id="AEO61897.1"/>
    </source>
</evidence>
<dbReference type="Proteomes" id="UP000007322">
    <property type="component" value="Chromosome 7"/>
</dbReference>
<gene>
    <name evidence="2" type="ORF">MYCTH_2312643</name>
</gene>